<dbReference type="OrthoDB" id="3205299at2759"/>
<dbReference type="Proteomes" id="UP000027073">
    <property type="component" value="Unassembled WGS sequence"/>
</dbReference>
<name>A0A067P3C6_PLEO1</name>
<gene>
    <name evidence="1" type="ORF">PLEOSDRAFT_1111581</name>
</gene>
<sequence>MSLKRTYTSPHPLTTKALSPALRRTNSHHHLASLSYEVPPQQSPRVIKEDPFSLSGFFPSALAGTEEDRDEWNWLNPESVEPATSPESYSLNADYADLVDNIVALDVSGEEELMTRTIEKEDKLGILSLARVLGGRDEEYKQEDYRMFSPYLDDNDPVDDNALYMNLCARRESHSRVPSGGTETRFDGLFFPKRGIDDTAEAEQQSLLETMFLGRTV</sequence>
<dbReference type="AlphaFoldDB" id="A0A067P3C6"/>
<dbReference type="HOGENOM" id="CLU_099919_0_0_1"/>
<dbReference type="EMBL" id="KL198006">
    <property type="protein sequence ID" value="KDQ30902.1"/>
    <property type="molecule type" value="Genomic_DNA"/>
</dbReference>
<reference evidence="2" key="1">
    <citation type="journal article" date="2014" name="Proc. Natl. Acad. Sci. U.S.A.">
        <title>Extensive sampling of basidiomycete genomes demonstrates inadequacy of the white-rot/brown-rot paradigm for wood decay fungi.</title>
        <authorList>
            <person name="Riley R."/>
            <person name="Salamov A.A."/>
            <person name="Brown D.W."/>
            <person name="Nagy L.G."/>
            <person name="Floudas D."/>
            <person name="Held B.W."/>
            <person name="Levasseur A."/>
            <person name="Lombard V."/>
            <person name="Morin E."/>
            <person name="Otillar R."/>
            <person name="Lindquist E.A."/>
            <person name="Sun H."/>
            <person name="LaButti K.M."/>
            <person name="Schmutz J."/>
            <person name="Jabbour D."/>
            <person name="Luo H."/>
            <person name="Baker S.E."/>
            <person name="Pisabarro A.G."/>
            <person name="Walton J.D."/>
            <person name="Blanchette R.A."/>
            <person name="Henrissat B."/>
            <person name="Martin F."/>
            <person name="Cullen D."/>
            <person name="Hibbett D.S."/>
            <person name="Grigoriev I.V."/>
        </authorList>
    </citation>
    <scope>NUCLEOTIDE SEQUENCE [LARGE SCALE GENOMIC DNA]</scope>
    <source>
        <strain evidence="2">PC15</strain>
    </source>
</reference>
<dbReference type="VEuPathDB" id="FungiDB:PLEOSDRAFT_1111581"/>
<accession>A0A067P3C6</accession>
<organism evidence="1 2">
    <name type="scientific">Pleurotus ostreatus (strain PC15)</name>
    <name type="common">Oyster mushroom</name>
    <dbReference type="NCBI Taxonomy" id="1137138"/>
    <lineage>
        <taxon>Eukaryota</taxon>
        <taxon>Fungi</taxon>
        <taxon>Dikarya</taxon>
        <taxon>Basidiomycota</taxon>
        <taxon>Agaricomycotina</taxon>
        <taxon>Agaricomycetes</taxon>
        <taxon>Agaricomycetidae</taxon>
        <taxon>Agaricales</taxon>
        <taxon>Pleurotineae</taxon>
        <taxon>Pleurotaceae</taxon>
        <taxon>Pleurotus</taxon>
    </lineage>
</organism>
<protein>
    <submittedName>
        <fullName evidence="1">Uncharacterized protein</fullName>
    </submittedName>
</protein>
<dbReference type="InParanoid" id="A0A067P3C6"/>
<evidence type="ECO:0000313" key="1">
    <source>
        <dbReference type="EMBL" id="KDQ30902.1"/>
    </source>
</evidence>
<evidence type="ECO:0000313" key="2">
    <source>
        <dbReference type="Proteomes" id="UP000027073"/>
    </source>
</evidence>
<proteinExistence type="predicted"/>